<evidence type="ECO:0000313" key="2">
    <source>
        <dbReference type="Proteomes" id="UP001231109"/>
    </source>
</evidence>
<organism evidence="1 2">
    <name type="scientific">Rheinheimera baltica</name>
    <dbReference type="NCBI Taxonomy" id="67576"/>
    <lineage>
        <taxon>Bacteria</taxon>
        <taxon>Pseudomonadati</taxon>
        <taxon>Pseudomonadota</taxon>
        <taxon>Gammaproteobacteria</taxon>
        <taxon>Chromatiales</taxon>
        <taxon>Chromatiaceae</taxon>
        <taxon>Rheinheimera</taxon>
    </lineage>
</organism>
<reference evidence="1 2" key="1">
    <citation type="submission" date="2022-11" db="EMBL/GenBank/DDBJ databases">
        <title>Viruses from the air-sea interface of a natural surface slick.</title>
        <authorList>
            <person name="Rahlff J."/>
            <person name="Holmfeldt K."/>
        </authorList>
    </citation>
    <scope>NUCLEOTIDE SEQUENCE [LARGE SCALE GENOMIC DNA]</scope>
    <source>
        <strain evidence="1 2">SMS4</strain>
    </source>
</reference>
<proteinExistence type="predicted"/>
<keyword evidence="2" id="KW-1185">Reference proteome</keyword>
<dbReference type="RefSeq" id="WP_305975794.1">
    <property type="nucleotide sequence ID" value="NZ_JAPJDY010000008.1"/>
</dbReference>
<sequence>MTQRILLVSDICTQLRQKRGVTAVSTGYAHGFMNLASEAFNEVGYQQQLSTLLPYLD</sequence>
<protein>
    <submittedName>
        <fullName evidence="1">Uncharacterized protein</fullName>
    </submittedName>
</protein>
<dbReference type="Proteomes" id="UP001231109">
    <property type="component" value="Unassembled WGS sequence"/>
</dbReference>
<accession>A0ABT9HZ76</accession>
<evidence type="ECO:0000313" key="1">
    <source>
        <dbReference type="EMBL" id="MDP5136447.1"/>
    </source>
</evidence>
<gene>
    <name evidence="1" type="ORF">ORJ04_10870</name>
</gene>
<comment type="caution">
    <text evidence="1">The sequence shown here is derived from an EMBL/GenBank/DDBJ whole genome shotgun (WGS) entry which is preliminary data.</text>
</comment>
<name>A0ABT9HZ76_9GAMM</name>
<dbReference type="EMBL" id="JAPJDZ010000024">
    <property type="protein sequence ID" value="MDP5136447.1"/>
    <property type="molecule type" value="Genomic_DNA"/>
</dbReference>